<dbReference type="RefSeq" id="WP_096400409.1">
    <property type="nucleotide sequence ID" value="NZ_AP017368.1"/>
</dbReference>
<dbReference type="KEGG" id="dtr:RSDT_0344"/>
<dbReference type="Proteomes" id="UP000242645">
    <property type="component" value="Chromosome"/>
</dbReference>
<evidence type="ECO:0000256" key="1">
    <source>
        <dbReference type="SAM" id="Phobius"/>
    </source>
</evidence>
<dbReference type="EMBL" id="AP017368">
    <property type="protein sequence ID" value="BAV91856.1"/>
    <property type="molecule type" value="Genomic_DNA"/>
</dbReference>
<accession>A0A1J1E351</accession>
<feature type="transmembrane region" description="Helical" evidence="1">
    <location>
        <begin position="186"/>
        <end position="211"/>
    </location>
</feature>
<evidence type="ECO:0000313" key="2">
    <source>
        <dbReference type="EMBL" id="BAV91856.1"/>
    </source>
</evidence>
<feature type="transmembrane region" description="Helical" evidence="1">
    <location>
        <begin position="16"/>
        <end position="41"/>
    </location>
</feature>
<feature type="transmembrane region" description="Helical" evidence="1">
    <location>
        <begin position="231"/>
        <end position="253"/>
    </location>
</feature>
<organism evidence="2 3">
    <name type="scientific">Candidatus Desulfovibrio trichonymphae</name>
    <dbReference type="NCBI Taxonomy" id="1725232"/>
    <lineage>
        <taxon>Bacteria</taxon>
        <taxon>Pseudomonadati</taxon>
        <taxon>Thermodesulfobacteriota</taxon>
        <taxon>Desulfovibrionia</taxon>
        <taxon>Desulfovibrionales</taxon>
        <taxon>Desulfovibrionaceae</taxon>
        <taxon>Desulfovibrio</taxon>
    </lineage>
</organism>
<reference evidence="2 3" key="1">
    <citation type="journal article" date="2017" name="ISME J.">
        <title>Genome of 'Ca. Desulfovibrio trichonymphae', an H2-oxidizing bacterium in a tripartite symbiotic system within a protist cell in the termite gut.</title>
        <authorList>
            <person name="Kuwahara H."/>
            <person name="Yuki M."/>
            <person name="Izawa K."/>
            <person name="Ohkuma M."/>
            <person name="Hongoh Y."/>
        </authorList>
    </citation>
    <scope>NUCLEOTIDE SEQUENCE [LARGE SCALE GENOMIC DNA]</scope>
    <source>
        <strain evidence="2 3">Rs-N31</strain>
    </source>
</reference>
<dbReference type="AlphaFoldDB" id="A0A1J1E351"/>
<feature type="transmembrane region" description="Helical" evidence="1">
    <location>
        <begin position="298"/>
        <end position="318"/>
    </location>
</feature>
<keyword evidence="1" id="KW-0472">Membrane</keyword>
<protein>
    <submittedName>
        <fullName evidence="2">Uncharacterized protein</fullName>
    </submittedName>
</protein>
<feature type="transmembrane region" description="Helical" evidence="1">
    <location>
        <begin position="274"/>
        <end position="292"/>
    </location>
</feature>
<dbReference type="OrthoDB" id="5471546at2"/>
<feature type="transmembrane region" description="Helical" evidence="1">
    <location>
        <begin position="101"/>
        <end position="118"/>
    </location>
</feature>
<feature type="transmembrane region" description="Helical" evidence="1">
    <location>
        <begin position="130"/>
        <end position="149"/>
    </location>
</feature>
<keyword evidence="1" id="KW-1133">Transmembrane helix</keyword>
<sequence>MNAFSALTAALPRLQISIDILCVILPPAAFMSFTGIGFISAAAKILSLTRKRASFDKCARQLAAFGLVWGWLLLGVCRIWLYLTQNSSAKPAPFSGLTELSWLLLACSVLFISLYYTLWKFLRNLPALHIVLGIASSLTACAALVATLFTERLAATPQSNLNGIHSLGDAVSLIFNLILSEQHISFWNALCCTPLLILAFSGGAGALWLFMRRRYDDFGRDHYNTMIRWCAYWARNAWALLWMLFLIFSLLQIRRSWQGDALAMQDITIQAARLLFWLVPCLLWSFVCRSAVALRHKFTLLAALCTASTFMLPYYLAVTDAGML</sequence>
<keyword evidence="1" id="KW-0812">Transmembrane</keyword>
<keyword evidence="3" id="KW-1185">Reference proteome</keyword>
<proteinExistence type="predicted"/>
<gene>
    <name evidence="2" type="ORF">RSDT_0344</name>
</gene>
<evidence type="ECO:0000313" key="3">
    <source>
        <dbReference type="Proteomes" id="UP000242645"/>
    </source>
</evidence>
<name>A0A1J1E351_9BACT</name>
<feature type="transmembrane region" description="Helical" evidence="1">
    <location>
        <begin position="62"/>
        <end position="81"/>
    </location>
</feature>